<accession>A0ACB7S193</accession>
<evidence type="ECO:0000313" key="1">
    <source>
        <dbReference type="EMBL" id="KAH6928250.1"/>
    </source>
</evidence>
<comment type="caution">
    <text evidence="1">The sequence shown here is derived from an EMBL/GenBank/DDBJ whole genome shotgun (WGS) entry which is preliminary data.</text>
</comment>
<sequence length="678" mass="75515">MDDERLKGHAETSLHAETENSALFGDVRVVLSNGNRFRYPNGSNFEKIENVVASLLRSVFTLHRCVVAVEVNNCSEASCAHLSRALQLKSTLKRLSISNLLDSGAMKSVFHMISSMKHIDELVFSNPELRFPWYTTLPFGSLARIGTTLTSLDVANLDITDCSAKELITLLRRSSTITSLAVRGWFLRSSCPTLCESFVDYLVKNGRILKHLTLRSTDIYNISDLETMLHAISGMTALEELNVNSGLFRAESIDAFGNLLATNGTLRSISVDWPKAAHNWTPDHLTSFANGNTTERIHSWIYALQENTVLLKLTIDLVGFGRDRCSTFIHAVAQNKSLTRVIIRNLPTGVNLKEFCQTIRNCGLQQLVSIENHYLTPLDFPSIIQCEEVTSVTIHGFHIPNPDNFRAAFTIIATCHHITALRVILGGHSLDERLHAAIAACIAETRTLRNIELLHWTDLYNHVHILDNDSESRLVRALSSNVNLSCVTLECNRLSKKDGESLADLAMSSRALTAITLTTMLGRTIGTFLRSLAPRVNNNYCLLRLRCANVSEALNRELATIQNVTSRNSSLVHRAARFVMGDRDTYCARALELVYEHPRVVELVQAHAAVSVTEAADMVEAAMLGLTCLDGYMKAAGVVKDKVACHRSMDKCKQLDELDADSWWYIRQYLKVTDVIDA</sequence>
<protein>
    <submittedName>
        <fullName evidence="1">Uncharacterized protein</fullName>
    </submittedName>
</protein>
<keyword evidence="2" id="KW-1185">Reference proteome</keyword>
<reference evidence="1" key="1">
    <citation type="submission" date="2020-05" db="EMBL/GenBank/DDBJ databases">
        <title>Large-scale comparative analyses of tick genomes elucidate their genetic diversity and vector capacities.</title>
        <authorList>
            <person name="Jia N."/>
            <person name="Wang J."/>
            <person name="Shi W."/>
            <person name="Du L."/>
            <person name="Sun Y."/>
            <person name="Zhan W."/>
            <person name="Jiang J."/>
            <person name="Wang Q."/>
            <person name="Zhang B."/>
            <person name="Ji P."/>
            <person name="Sakyi L.B."/>
            <person name="Cui X."/>
            <person name="Yuan T."/>
            <person name="Jiang B."/>
            <person name="Yang W."/>
            <person name="Lam T.T.-Y."/>
            <person name="Chang Q."/>
            <person name="Ding S."/>
            <person name="Wang X."/>
            <person name="Zhu J."/>
            <person name="Ruan X."/>
            <person name="Zhao L."/>
            <person name="Wei J."/>
            <person name="Que T."/>
            <person name="Du C."/>
            <person name="Cheng J."/>
            <person name="Dai P."/>
            <person name="Han X."/>
            <person name="Huang E."/>
            <person name="Gao Y."/>
            <person name="Liu J."/>
            <person name="Shao H."/>
            <person name="Ye R."/>
            <person name="Li L."/>
            <person name="Wei W."/>
            <person name="Wang X."/>
            <person name="Wang C."/>
            <person name="Yang T."/>
            <person name="Huo Q."/>
            <person name="Li W."/>
            <person name="Guo W."/>
            <person name="Chen H."/>
            <person name="Zhou L."/>
            <person name="Ni X."/>
            <person name="Tian J."/>
            <person name="Zhou Y."/>
            <person name="Sheng Y."/>
            <person name="Liu T."/>
            <person name="Pan Y."/>
            <person name="Xia L."/>
            <person name="Li J."/>
            <person name="Zhao F."/>
            <person name="Cao W."/>
        </authorList>
    </citation>
    <scope>NUCLEOTIDE SEQUENCE</scope>
    <source>
        <strain evidence="1">Hyas-2018</strain>
    </source>
</reference>
<name>A0ACB7S193_HYAAI</name>
<organism evidence="1 2">
    <name type="scientific">Hyalomma asiaticum</name>
    <name type="common">Tick</name>
    <dbReference type="NCBI Taxonomy" id="266040"/>
    <lineage>
        <taxon>Eukaryota</taxon>
        <taxon>Metazoa</taxon>
        <taxon>Ecdysozoa</taxon>
        <taxon>Arthropoda</taxon>
        <taxon>Chelicerata</taxon>
        <taxon>Arachnida</taxon>
        <taxon>Acari</taxon>
        <taxon>Parasitiformes</taxon>
        <taxon>Ixodida</taxon>
        <taxon>Ixodoidea</taxon>
        <taxon>Ixodidae</taxon>
        <taxon>Hyalomminae</taxon>
        <taxon>Hyalomma</taxon>
    </lineage>
</organism>
<dbReference type="Proteomes" id="UP000821845">
    <property type="component" value="Chromosome 6"/>
</dbReference>
<gene>
    <name evidence="1" type="ORF">HPB50_013043</name>
</gene>
<evidence type="ECO:0000313" key="2">
    <source>
        <dbReference type="Proteomes" id="UP000821845"/>
    </source>
</evidence>
<dbReference type="EMBL" id="CM023486">
    <property type="protein sequence ID" value="KAH6928250.1"/>
    <property type="molecule type" value="Genomic_DNA"/>
</dbReference>
<proteinExistence type="predicted"/>